<dbReference type="Pfam" id="PF21082">
    <property type="entry name" value="MS_channel_3rd"/>
    <property type="match status" value="1"/>
</dbReference>
<evidence type="ECO:0000313" key="11">
    <source>
        <dbReference type="Proteomes" id="UP000813672"/>
    </source>
</evidence>
<dbReference type="InterPro" id="IPR010920">
    <property type="entry name" value="LSM_dom_sf"/>
</dbReference>
<evidence type="ECO:0000256" key="7">
    <source>
        <dbReference type="RuleBase" id="RU369025"/>
    </source>
</evidence>
<evidence type="ECO:0000259" key="9">
    <source>
        <dbReference type="Pfam" id="PF21082"/>
    </source>
</evidence>
<gene>
    <name evidence="10" type="ORF">KBY27_22525</name>
</gene>
<proteinExistence type="inferred from homology"/>
<comment type="caution">
    <text evidence="7">Lacks conserved residue(s) required for the propagation of feature annotation.</text>
</comment>
<accession>A0A9Q3WR23</accession>
<evidence type="ECO:0000256" key="6">
    <source>
        <dbReference type="ARBA" id="ARBA00023136"/>
    </source>
</evidence>
<dbReference type="Gene3D" id="3.30.70.100">
    <property type="match status" value="1"/>
</dbReference>
<sequence>MRDANQFFHLLRAVLFALTVMQVASVEGQEAKVAEAGPQSFLSLAQNPGLSRDHLRIIIKPLSEPELGKVAEIWRGYLQANLEQIASQRVFSREAHNALLDASRSQRDALFDQQRSLEFGYRDILSEWKVKGADPAAIKPHDLYLKAALKVTVRSIDTQYLRRSVERWLASPEGGVQVIFKVVGIGVAVWLLLLWAGFSRWVAERLLTRASSPSRILKKFLLQLVYWVNFLIFGLVLLAFVGVNVTPFFAIFGGISFILGFALQQTIGNLASGLMMMVLKPFDTGDTVKVAGTSGQVDEMSVVSTRIRTADNQIITIPNSMIWGDVITNVSASEMRRVDLVFRIDYSDSASHAIEILEDMIKTNPLCLKDPAPQVFVGELADSSVNLYCRPWVKREDYWTVYWGLTGVVKERFDAEGISIPFPQQDVHFIAK</sequence>
<evidence type="ECO:0000256" key="4">
    <source>
        <dbReference type="ARBA" id="ARBA00022692"/>
    </source>
</evidence>
<comment type="subcellular location">
    <subcellularLocation>
        <location evidence="7">Cell inner membrane</location>
        <topology evidence="7">Multi-pass membrane protein</topology>
    </subcellularLocation>
    <subcellularLocation>
        <location evidence="1">Cell membrane</location>
        <topology evidence="1">Multi-pass membrane protein</topology>
    </subcellularLocation>
</comment>
<keyword evidence="6 7" id="KW-0472">Membrane</keyword>
<dbReference type="RefSeq" id="WP_234222156.1">
    <property type="nucleotide sequence ID" value="NZ_JAGQAF010000029.1"/>
</dbReference>
<dbReference type="InterPro" id="IPR011066">
    <property type="entry name" value="MscS_channel_C_sf"/>
</dbReference>
<dbReference type="EMBL" id="JAGQAF010000029">
    <property type="protein sequence ID" value="MCE8540250.1"/>
    <property type="molecule type" value="Genomic_DNA"/>
</dbReference>
<dbReference type="Pfam" id="PF00924">
    <property type="entry name" value="MS_channel_2nd"/>
    <property type="match status" value="1"/>
</dbReference>
<keyword evidence="7" id="KW-0406">Ion transport</keyword>
<dbReference type="InterPro" id="IPR011014">
    <property type="entry name" value="MscS_channel_TM-2"/>
</dbReference>
<feature type="domain" description="Mechanosensitive ion channel MscS C-terminal" evidence="9">
    <location>
        <begin position="338"/>
        <end position="420"/>
    </location>
</feature>
<evidence type="ECO:0000256" key="1">
    <source>
        <dbReference type="ARBA" id="ARBA00004651"/>
    </source>
</evidence>
<feature type="domain" description="Mechanosensitive ion channel MscS" evidence="8">
    <location>
        <begin position="266"/>
        <end position="331"/>
    </location>
</feature>
<dbReference type="SUPFAM" id="SSF82689">
    <property type="entry name" value="Mechanosensitive channel protein MscS (YggB), C-terminal domain"/>
    <property type="match status" value="1"/>
</dbReference>
<keyword evidence="7" id="KW-0813">Transport</keyword>
<name>A0A9Q3WR23_9RHOB</name>
<protein>
    <recommendedName>
        <fullName evidence="7">Small-conductance mechanosensitive channel</fullName>
    </recommendedName>
</protein>
<reference evidence="10" key="1">
    <citation type="journal article" date="2021" name="Environ. Microbiol.">
        <title>Cryptic niche differentiation of novel sediment ecotypes of Rugeria pomeroyi correlates with nitrate respiration.</title>
        <authorList>
            <person name="Lin X."/>
            <person name="McNichol J."/>
            <person name="Chu X."/>
            <person name="Qian Y."/>
            <person name="Luo H."/>
        </authorList>
    </citation>
    <scope>NUCLEOTIDE SEQUENCE</scope>
    <source>
        <strain evidence="10">SZCCDBB064</strain>
    </source>
</reference>
<dbReference type="SUPFAM" id="SSF82861">
    <property type="entry name" value="Mechanosensitive channel protein MscS (YggB), transmembrane region"/>
    <property type="match status" value="1"/>
</dbReference>
<feature type="transmembrane region" description="Helical" evidence="7">
    <location>
        <begin position="249"/>
        <end position="271"/>
    </location>
</feature>
<dbReference type="GO" id="GO:0005886">
    <property type="term" value="C:plasma membrane"/>
    <property type="evidence" value="ECO:0007669"/>
    <property type="project" value="UniProtKB-SubCell"/>
</dbReference>
<dbReference type="PANTHER" id="PTHR30221">
    <property type="entry name" value="SMALL-CONDUCTANCE MECHANOSENSITIVE CHANNEL"/>
    <property type="match status" value="1"/>
</dbReference>
<comment type="subunit">
    <text evidence="7">Homoheptamer.</text>
</comment>
<dbReference type="PANTHER" id="PTHR30221:SF1">
    <property type="entry name" value="SMALL-CONDUCTANCE MECHANOSENSITIVE CHANNEL"/>
    <property type="match status" value="1"/>
</dbReference>
<feature type="transmembrane region" description="Helical" evidence="7">
    <location>
        <begin position="224"/>
        <end position="243"/>
    </location>
</feature>
<evidence type="ECO:0000256" key="2">
    <source>
        <dbReference type="ARBA" id="ARBA00008017"/>
    </source>
</evidence>
<keyword evidence="7" id="KW-0997">Cell inner membrane</keyword>
<dbReference type="GO" id="GO:0008381">
    <property type="term" value="F:mechanosensitive monoatomic ion channel activity"/>
    <property type="evidence" value="ECO:0007669"/>
    <property type="project" value="InterPro"/>
</dbReference>
<keyword evidence="4 7" id="KW-0812">Transmembrane</keyword>
<dbReference type="Gene3D" id="2.30.30.60">
    <property type="match status" value="1"/>
</dbReference>
<evidence type="ECO:0000259" key="8">
    <source>
        <dbReference type="Pfam" id="PF00924"/>
    </source>
</evidence>
<dbReference type="Proteomes" id="UP000813672">
    <property type="component" value="Unassembled WGS sequence"/>
</dbReference>
<comment type="caution">
    <text evidence="10">The sequence shown here is derived from an EMBL/GenBank/DDBJ whole genome shotgun (WGS) entry which is preliminary data.</text>
</comment>
<dbReference type="InterPro" id="IPR045275">
    <property type="entry name" value="MscS_archaea/bacteria_type"/>
</dbReference>
<dbReference type="SUPFAM" id="SSF50182">
    <property type="entry name" value="Sm-like ribonucleoproteins"/>
    <property type="match status" value="1"/>
</dbReference>
<evidence type="ECO:0000313" key="10">
    <source>
        <dbReference type="EMBL" id="MCE8540250.1"/>
    </source>
</evidence>
<feature type="transmembrane region" description="Helical" evidence="7">
    <location>
        <begin position="178"/>
        <end position="203"/>
    </location>
</feature>
<dbReference type="AlphaFoldDB" id="A0A9Q3WR23"/>
<evidence type="ECO:0000256" key="5">
    <source>
        <dbReference type="ARBA" id="ARBA00022989"/>
    </source>
</evidence>
<keyword evidence="5 7" id="KW-1133">Transmembrane helix</keyword>
<dbReference type="InterPro" id="IPR006685">
    <property type="entry name" value="MscS_channel_2nd"/>
</dbReference>
<keyword evidence="3" id="KW-1003">Cell membrane</keyword>
<evidence type="ECO:0000256" key="3">
    <source>
        <dbReference type="ARBA" id="ARBA00022475"/>
    </source>
</evidence>
<dbReference type="InterPro" id="IPR049278">
    <property type="entry name" value="MS_channel_C"/>
</dbReference>
<keyword evidence="7" id="KW-0407">Ion channel</keyword>
<comment type="function">
    <text evidence="7">Mechanosensitive channel that participates in the regulation of osmotic pressure changes within the cell, opening in response to stretch forces in the membrane lipid bilayer, without the need for other proteins. Contributes to normal resistance to hypoosmotic shock. Forms an ion channel of 1.0 nanosiemens conductance with a slight preference for anions.</text>
</comment>
<organism evidence="10 11">
    <name type="scientific">Ruegeria pomeroyi</name>
    <dbReference type="NCBI Taxonomy" id="89184"/>
    <lineage>
        <taxon>Bacteria</taxon>
        <taxon>Pseudomonadati</taxon>
        <taxon>Pseudomonadota</taxon>
        <taxon>Alphaproteobacteria</taxon>
        <taxon>Rhodobacterales</taxon>
        <taxon>Roseobacteraceae</taxon>
        <taxon>Ruegeria</taxon>
    </lineage>
</organism>
<dbReference type="InterPro" id="IPR023408">
    <property type="entry name" value="MscS_beta-dom_sf"/>
</dbReference>
<dbReference type="Gene3D" id="1.10.287.1260">
    <property type="match status" value="1"/>
</dbReference>
<comment type="similarity">
    <text evidence="2 7">Belongs to the MscS (TC 1.A.23) family.</text>
</comment>